<keyword evidence="1" id="KW-1133">Transmembrane helix</keyword>
<gene>
    <name evidence="2" type="ORF">ACFQ1G_00125</name>
</gene>
<keyword evidence="3" id="KW-1185">Reference proteome</keyword>
<dbReference type="EMBL" id="JBHTJP010000002">
    <property type="protein sequence ID" value="MFD0975183.1"/>
    <property type="molecule type" value="Genomic_DNA"/>
</dbReference>
<reference evidence="3" key="1">
    <citation type="journal article" date="2019" name="Int. J. Syst. Evol. Microbiol.">
        <title>The Global Catalogue of Microorganisms (GCM) 10K type strain sequencing project: providing services to taxonomists for standard genome sequencing and annotation.</title>
        <authorList>
            <consortium name="The Broad Institute Genomics Platform"/>
            <consortium name="The Broad Institute Genome Sequencing Center for Infectious Disease"/>
            <person name="Wu L."/>
            <person name="Ma J."/>
        </authorList>
    </citation>
    <scope>NUCLEOTIDE SEQUENCE [LARGE SCALE GENOMIC DNA]</scope>
    <source>
        <strain evidence="3">CCUG 60898</strain>
    </source>
</reference>
<protein>
    <submittedName>
        <fullName evidence="2">Uncharacterized protein</fullName>
    </submittedName>
</protein>
<accession>A0ABW3IBY5</accession>
<sequence>MIKISELKVKVIVPDKDSGPIRDFQFLLSEISHKDISPDVEQKIGKIITNLNSWDRSARGYLKEIEKSRRKILKILQKDLGIVHRNYYTGLWLPLGTVIFGIPAGFIIFILTGKVVFLGLGLPFGMFLGLGLGAYLDRRAKEKNKMLFIKK</sequence>
<keyword evidence="1" id="KW-0812">Transmembrane</keyword>
<dbReference type="Proteomes" id="UP001597100">
    <property type="component" value="Unassembled WGS sequence"/>
</dbReference>
<feature type="transmembrane region" description="Helical" evidence="1">
    <location>
        <begin position="117"/>
        <end position="136"/>
    </location>
</feature>
<evidence type="ECO:0000313" key="2">
    <source>
        <dbReference type="EMBL" id="MFD0975183.1"/>
    </source>
</evidence>
<comment type="caution">
    <text evidence="2">The sequence shown here is derived from an EMBL/GenBank/DDBJ whole genome shotgun (WGS) entry which is preliminary data.</text>
</comment>
<keyword evidence="1" id="KW-0472">Membrane</keyword>
<proteinExistence type="predicted"/>
<feature type="transmembrane region" description="Helical" evidence="1">
    <location>
        <begin position="91"/>
        <end position="111"/>
    </location>
</feature>
<organism evidence="2 3">
    <name type="scientific">Salinimicrobium gaetbulicola</name>
    <dbReference type="NCBI Taxonomy" id="999702"/>
    <lineage>
        <taxon>Bacteria</taxon>
        <taxon>Pseudomonadati</taxon>
        <taxon>Bacteroidota</taxon>
        <taxon>Flavobacteriia</taxon>
        <taxon>Flavobacteriales</taxon>
        <taxon>Flavobacteriaceae</taxon>
        <taxon>Salinimicrobium</taxon>
    </lineage>
</organism>
<evidence type="ECO:0000256" key="1">
    <source>
        <dbReference type="SAM" id="Phobius"/>
    </source>
</evidence>
<name>A0ABW3IBY5_9FLAO</name>
<dbReference type="RefSeq" id="WP_380736196.1">
    <property type="nucleotide sequence ID" value="NZ_JBHTJP010000002.1"/>
</dbReference>
<evidence type="ECO:0000313" key="3">
    <source>
        <dbReference type="Proteomes" id="UP001597100"/>
    </source>
</evidence>